<sequence>MSLSDNNDEKRQFERYKSSIPVIIQKKGNIGTCECTLLDVSLNGFSVRLESGKFKIDVDDNFLLIIDPKLFDIEINDKIIINSICKRIDLETLIIGSVFYKNTESIDNYIKIIVNSFKKINENDY</sequence>
<reference evidence="2 3" key="1">
    <citation type="submission" date="2019-10" db="EMBL/GenBank/DDBJ databases">
        <title>New species of Slilvanegrellaceae.</title>
        <authorList>
            <person name="Pitt A."/>
            <person name="Hahn M.W."/>
        </authorList>
    </citation>
    <scope>NUCLEOTIDE SEQUENCE [LARGE SCALE GENOMIC DNA]</scope>
    <source>
        <strain evidence="2 3">SP-Ram-0.45-NSY-1</strain>
    </source>
</reference>
<accession>A0A6N6VW65</accession>
<dbReference type="OrthoDB" id="9847882at2"/>
<evidence type="ECO:0000313" key="2">
    <source>
        <dbReference type="EMBL" id="KAB8039999.1"/>
    </source>
</evidence>
<dbReference type="Gene3D" id="2.40.10.220">
    <property type="entry name" value="predicted glycosyltransferase like domains"/>
    <property type="match status" value="1"/>
</dbReference>
<gene>
    <name evidence="2" type="ORF">GCL60_06970</name>
</gene>
<dbReference type="InterPro" id="IPR009875">
    <property type="entry name" value="PilZ_domain"/>
</dbReference>
<dbReference type="EMBL" id="WFLM01000002">
    <property type="protein sequence ID" value="KAB8039999.1"/>
    <property type="molecule type" value="Genomic_DNA"/>
</dbReference>
<name>A0A6N6VW65_9BACT</name>
<dbReference type="RefSeq" id="WP_153419705.1">
    <property type="nucleotide sequence ID" value="NZ_WFLM01000002.1"/>
</dbReference>
<dbReference type="SUPFAM" id="SSF141371">
    <property type="entry name" value="PilZ domain-like"/>
    <property type="match status" value="1"/>
</dbReference>
<feature type="domain" description="PilZ" evidence="1">
    <location>
        <begin position="9"/>
        <end position="71"/>
    </location>
</feature>
<evidence type="ECO:0000259" key="1">
    <source>
        <dbReference type="Pfam" id="PF07238"/>
    </source>
</evidence>
<organism evidence="2 3">
    <name type="scientific">Silvanigrella paludirubra</name>
    <dbReference type="NCBI Taxonomy" id="2499159"/>
    <lineage>
        <taxon>Bacteria</taxon>
        <taxon>Pseudomonadati</taxon>
        <taxon>Bdellovibrionota</taxon>
        <taxon>Oligoflexia</taxon>
        <taxon>Silvanigrellales</taxon>
        <taxon>Silvanigrellaceae</taxon>
        <taxon>Silvanigrella</taxon>
    </lineage>
</organism>
<proteinExistence type="predicted"/>
<protein>
    <recommendedName>
        <fullName evidence="1">PilZ domain-containing protein</fullName>
    </recommendedName>
</protein>
<comment type="caution">
    <text evidence="2">The sequence shown here is derived from an EMBL/GenBank/DDBJ whole genome shotgun (WGS) entry which is preliminary data.</text>
</comment>
<dbReference type="Pfam" id="PF07238">
    <property type="entry name" value="PilZ"/>
    <property type="match status" value="1"/>
</dbReference>
<dbReference type="Proteomes" id="UP000437748">
    <property type="component" value="Unassembled WGS sequence"/>
</dbReference>
<evidence type="ECO:0000313" key="3">
    <source>
        <dbReference type="Proteomes" id="UP000437748"/>
    </source>
</evidence>
<dbReference type="AlphaFoldDB" id="A0A6N6VW65"/>
<dbReference type="GO" id="GO:0035438">
    <property type="term" value="F:cyclic-di-GMP binding"/>
    <property type="evidence" value="ECO:0007669"/>
    <property type="project" value="InterPro"/>
</dbReference>
<keyword evidence="3" id="KW-1185">Reference proteome</keyword>